<evidence type="ECO:0000256" key="1">
    <source>
        <dbReference type="SAM" id="Coils"/>
    </source>
</evidence>
<reference evidence="3" key="1">
    <citation type="journal article" date="2019" name="Int. J. Syst. Evol. Microbiol.">
        <title>The Global Catalogue of Microorganisms (GCM) 10K type strain sequencing project: providing services to taxonomists for standard genome sequencing and annotation.</title>
        <authorList>
            <consortium name="The Broad Institute Genomics Platform"/>
            <consortium name="The Broad Institute Genome Sequencing Center for Infectious Disease"/>
            <person name="Wu L."/>
            <person name="Ma J."/>
        </authorList>
    </citation>
    <scope>NUCLEOTIDE SEQUENCE [LARGE SCALE GENOMIC DNA]</scope>
    <source>
        <strain evidence="3">CGMCC 1.19062</strain>
    </source>
</reference>
<dbReference type="Proteomes" id="UP001597295">
    <property type="component" value="Unassembled WGS sequence"/>
</dbReference>
<organism evidence="2 3">
    <name type="scientific">Lacibacterium aquatile</name>
    <dbReference type="NCBI Taxonomy" id="1168082"/>
    <lineage>
        <taxon>Bacteria</taxon>
        <taxon>Pseudomonadati</taxon>
        <taxon>Pseudomonadota</taxon>
        <taxon>Alphaproteobacteria</taxon>
        <taxon>Rhodospirillales</taxon>
        <taxon>Rhodospirillaceae</taxon>
    </lineage>
</organism>
<dbReference type="EMBL" id="JBHUIP010000012">
    <property type="protein sequence ID" value="MFD2263640.1"/>
    <property type="molecule type" value="Genomic_DNA"/>
</dbReference>
<name>A0ABW5DT07_9PROT</name>
<proteinExistence type="predicted"/>
<protein>
    <submittedName>
        <fullName evidence="2">Uncharacterized protein</fullName>
    </submittedName>
</protein>
<sequence length="136" mass="14522">MLTVSTAASSSLPAPLLTANAVQMPRMAPRDSIALSDEAQSDRPGIAAVDSRIEQAEADLNNLQLSVRTAISVGDSETLNLLSLKAGQAMAMLASLGEKFLDEERYDRIGGLLAFGRQLKTMIDYADDPLGRLDTK</sequence>
<comment type="caution">
    <text evidence="2">The sequence shown here is derived from an EMBL/GenBank/DDBJ whole genome shotgun (WGS) entry which is preliminary data.</text>
</comment>
<gene>
    <name evidence="2" type="ORF">ACFSM5_12140</name>
</gene>
<accession>A0ABW5DT07</accession>
<evidence type="ECO:0000313" key="2">
    <source>
        <dbReference type="EMBL" id="MFD2263640.1"/>
    </source>
</evidence>
<keyword evidence="1" id="KW-0175">Coiled coil</keyword>
<evidence type="ECO:0000313" key="3">
    <source>
        <dbReference type="Proteomes" id="UP001597295"/>
    </source>
</evidence>
<dbReference type="RefSeq" id="WP_379876665.1">
    <property type="nucleotide sequence ID" value="NZ_JBHUIP010000012.1"/>
</dbReference>
<keyword evidence="3" id="KW-1185">Reference proteome</keyword>
<feature type="coiled-coil region" evidence="1">
    <location>
        <begin position="46"/>
        <end position="73"/>
    </location>
</feature>